<dbReference type="PANTHER" id="PTHR11005">
    <property type="entry name" value="LYSOSOMAL ACID LIPASE-RELATED"/>
    <property type="match status" value="1"/>
</dbReference>
<keyword evidence="2" id="KW-0443">Lipid metabolism</keyword>
<dbReference type="Pfam" id="PF04083">
    <property type="entry name" value="Abhydro_lipase"/>
    <property type="match status" value="1"/>
</dbReference>
<feature type="active site" description="Nucleophile" evidence="3">
    <location>
        <position position="182"/>
    </location>
</feature>
<feature type="domain" description="Partial AB-hydrolase lipase" evidence="5">
    <location>
        <begin position="52"/>
        <end position="107"/>
    </location>
</feature>
<dbReference type="PIRSF" id="PIRSF000862">
    <property type="entry name" value="Steryl_ester_lip"/>
    <property type="match status" value="1"/>
</dbReference>
<keyword evidence="7" id="KW-1185">Reference proteome</keyword>
<comment type="similarity">
    <text evidence="1 2">Belongs to the AB hydrolase superfamily. Lipase family.</text>
</comment>
<evidence type="ECO:0000313" key="6">
    <source>
        <dbReference type="EMBL" id="OVA20031.1"/>
    </source>
</evidence>
<evidence type="ECO:0000259" key="5">
    <source>
        <dbReference type="Pfam" id="PF04083"/>
    </source>
</evidence>
<dbReference type="InterPro" id="IPR025483">
    <property type="entry name" value="Lipase_euk"/>
</dbReference>
<proteinExistence type="inferred from homology"/>
<feature type="active site" description="Charge relay system" evidence="3">
    <location>
        <position position="353"/>
    </location>
</feature>
<dbReference type="GO" id="GO:0016042">
    <property type="term" value="P:lipid catabolic process"/>
    <property type="evidence" value="ECO:0007669"/>
    <property type="project" value="UniProtKB-KW"/>
</dbReference>
<evidence type="ECO:0000313" key="7">
    <source>
        <dbReference type="Proteomes" id="UP000195402"/>
    </source>
</evidence>
<protein>
    <recommendedName>
        <fullName evidence="2">Lipase</fullName>
    </recommendedName>
</protein>
<dbReference type="FunFam" id="3.40.50.1820:FF:000126">
    <property type="entry name" value="Lipase"/>
    <property type="match status" value="1"/>
</dbReference>
<feature type="chain" id="PRO_5012171080" description="Lipase" evidence="4">
    <location>
        <begin position="22"/>
        <end position="410"/>
    </location>
</feature>
<dbReference type="SUPFAM" id="SSF53474">
    <property type="entry name" value="alpha/beta-Hydrolases"/>
    <property type="match status" value="1"/>
</dbReference>
<sequence length="410" mass="45641">MANSLICVITLVFLLCGSALGARTKLFSSHDHDGAFPLAADVGDGICNLRVEIYGYACEEHTVTTQDGYILSLQRIPVGKSGETPGPRTPVLLQHGVLMDGITWLLNFPDQSLAYILADNGFDVWIANTRGTKYSRGHTSLNADDSAYWDWTWDQLVAYELPAIFQYVHDQTSQKLHYVGHSLGTLIAFASFSQLKLLDMLRSAALLSPIAYVGQMSSPIARSAAENFVAEVNANLKILMFSMNREAVKKFLKAYCKKPGINCYDLMTSFTGSKNCCLNSSNIEVFLENEPQSTATKNMIHLAQMIRENTIAMYDYGNEDENMKHYGQSKPPVYDMTSIPNDLPLFLSYGGQDALSDVNDVQVLLSNLKDHNGDKLVVQYREDYAHADFVMGVNAKQVVYDPLMAFFRLQ</sequence>
<dbReference type="STRING" id="56857.A0A200RBE9"/>
<feature type="active site" description="Charge relay system" evidence="3">
    <location>
        <position position="386"/>
    </location>
</feature>
<evidence type="ECO:0000256" key="4">
    <source>
        <dbReference type="SAM" id="SignalP"/>
    </source>
</evidence>
<dbReference type="OMA" id="YACEEHT"/>
<dbReference type="OrthoDB" id="9974421at2759"/>
<keyword evidence="2" id="KW-0442">Lipid degradation</keyword>
<organism evidence="6 7">
    <name type="scientific">Macleaya cordata</name>
    <name type="common">Five-seeded plume-poppy</name>
    <name type="synonym">Bocconia cordata</name>
    <dbReference type="NCBI Taxonomy" id="56857"/>
    <lineage>
        <taxon>Eukaryota</taxon>
        <taxon>Viridiplantae</taxon>
        <taxon>Streptophyta</taxon>
        <taxon>Embryophyta</taxon>
        <taxon>Tracheophyta</taxon>
        <taxon>Spermatophyta</taxon>
        <taxon>Magnoliopsida</taxon>
        <taxon>Ranunculales</taxon>
        <taxon>Papaveraceae</taxon>
        <taxon>Papaveroideae</taxon>
        <taxon>Macleaya</taxon>
    </lineage>
</organism>
<dbReference type="Proteomes" id="UP000195402">
    <property type="component" value="Unassembled WGS sequence"/>
</dbReference>
<name>A0A200RBE9_MACCD</name>
<dbReference type="InterPro" id="IPR029058">
    <property type="entry name" value="AB_hydrolase_fold"/>
</dbReference>
<feature type="signal peptide" evidence="4">
    <location>
        <begin position="1"/>
        <end position="21"/>
    </location>
</feature>
<evidence type="ECO:0000256" key="2">
    <source>
        <dbReference type="PIRNR" id="PIRNR000862"/>
    </source>
</evidence>
<dbReference type="InterPro" id="IPR006693">
    <property type="entry name" value="AB_hydrolase_lipase"/>
</dbReference>
<accession>A0A200RBE9</accession>
<keyword evidence="2 6" id="KW-0378">Hydrolase</keyword>
<evidence type="ECO:0000256" key="3">
    <source>
        <dbReference type="PIRSR" id="PIRSR000862-1"/>
    </source>
</evidence>
<keyword evidence="4" id="KW-0732">Signal</keyword>
<dbReference type="InParanoid" id="A0A200RBE9"/>
<dbReference type="EMBL" id="MVGT01000150">
    <property type="protein sequence ID" value="OVA20031.1"/>
    <property type="molecule type" value="Genomic_DNA"/>
</dbReference>
<reference evidence="6 7" key="1">
    <citation type="journal article" date="2017" name="Mol. Plant">
        <title>The Genome of Medicinal Plant Macleaya cordata Provides New Insights into Benzylisoquinoline Alkaloids Metabolism.</title>
        <authorList>
            <person name="Liu X."/>
            <person name="Liu Y."/>
            <person name="Huang P."/>
            <person name="Ma Y."/>
            <person name="Qing Z."/>
            <person name="Tang Q."/>
            <person name="Cao H."/>
            <person name="Cheng P."/>
            <person name="Zheng Y."/>
            <person name="Yuan Z."/>
            <person name="Zhou Y."/>
            <person name="Liu J."/>
            <person name="Tang Z."/>
            <person name="Zhuo Y."/>
            <person name="Zhang Y."/>
            <person name="Yu L."/>
            <person name="Huang J."/>
            <person name="Yang P."/>
            <person name="Peng Q."/>
            <person name="Zhang J."/>
            <person name="Jiang W."/>
            <person name="Zhang Z."/>
            <person name="Lin K."/>
            <person name="Ro D.K."/>
            <person name="Chen X."/>
            <person name="Xiong X."/>
            <person name="Shang Y."/>
            <person name="Huang S."/>
            <person name="Zeng J."/>
        </authorList>
    </citation>
    <scope>NUCLEOTIDE SEQUENCE [LARGE SCALE GENOMIC DNA]</scope>
    <source>
        <strain evidence="7">cv. BLH2017</strain>
        <tissue evidence="6">Root</tissue>
    </source>
</reference>
<comment type="caution">
    <text evidence="6">The sequence shown here is derived from an EMBL/GenBank/DDBJ whole genome shotgun (WGS) entry which is preliminary data.</text>
</comment>
<gene>
    <name evidence="6" type="ORF">BVC80_1667g63</name>
</gene>
<dbReference type="GO" id="GO:0016788">
    <property type="term" value="F:hydrolase activity, acting on ester bonds"/>
    <property type="evidence" value="ECO:0007669"/>
    <property type="project" value="InterPro"/>
</dbReference>
<dbReference type="AlphaFoldDB" id="A0A200RBE9"/>
<dbReference type="Gene3D" id="3.40.50.1820">
    <property type="entry name" value="alpha/beta hydrolase"/>
    <property type="match status" value="1"/>
</dbReference>
<evidence type="ECO:0000256" key="1">
    <source>
        <dbReference type="ARBA" id="ARBA00010701"/>
    </source>
</evidence>